<dbReference type="GO" id="GO:0042254">
    <property type="term" value="P:ribosome biogenesis"/>
    <property type="evidence" value="ECO:0007669"/>
    <property type="project" value="UniProtKB-UniRule"/>
</dbReference>
<keyword evidence="9" id="KW-1185">Reference proteome</keyword>
<evidence type="ECO:0000256" key="1">
    <source>
        <dbReference type="ARBA" id="ARBA00007699"/>
    </source>
</evidence>
<evidence type="ECO:0000313" key="9">
    <source>
        <dbReference type="Proteomes" id="UP000325440"/>
    </source>
</evidence>
<feature type="domain" description="OBG-type G" evidence="6">
    <location>
        <begin position="243"/>
        <end position="409"/>
    </location>
</feature>
<dbReference type="InterPro" id="IPR036726">
    <property type="entry name" value="GTP1_OBG_dom_sf"/>
</dbReference>
<evidence type="ECO:0000256" key="3">
    <source>
        <dbReference type="ARBA" id="ARBA00022741"/>
    </source>
</evidence>
<dbReference type="GO" id="GO:0005525">
    <property type="term" value="F:GTP binding"/>
    <property type="evidence" value="ECO:0007669"/>
    <property type="project" value="UniProtKB-KW"/>
</dbReference>
<gene>
    <name evidence="8" type="ORF">CINCED_3A005787</name>
</gene>
<reference evidence="8 9" key="1">
    <citation type="submission" date="2019-08" db="EMBL/GenBank/DDBJ databases">
        <authorList>
            <person name="Alioto T."/>
            <person name="Alioto T."/>
            <person name="Gomez Garrido J."/>
        </authorList>
    </citation>
    <scope>NUCLEOTIDE SEQUENCE [LARGE SCALE GENOMIC DNA]</scope>
</reference>
<evidence type="ECO:0000259" key="6">
    <source>
        <dbReference type="PROSITE" id="PS51710"/>
    </source>
</evidence>
<dbReference type="EMBL" id="CABPRJ010001934">
    <property type="protein sequence ID" value="VVC42010.1"/>
    <property type="molecule type" value="Genomic_DNA"/>
</dbReference>
<dbReference type="PANTHER" id="PTHR11702:SF31">
    <property type="entry name" value="MITOCHONDRIAL RIBOSOME-ASSOCIATED GTPASE 2"/>
    <property type="match status" value="1"/>
</dbReference>
<evidence type="ECO:0000256" key="5">
    <source>
        <dbReference type="SAM" id="MobiDB-lite"/>
    </source>
</evidence>
<comment type="similarity">
    <text evidence="1">Belongs to the TRAFAC class OBG-HflX-like GTPase superfamily. OBG GTPase family.</text>
</comment>
<dbReference type="InterPro" id="IPR031167">
    <property type="entry name" value="G_OBG"/>
</dbReference>
<dbReference type="OrthoDB" id="347018at2759"/>
<dbReference type="Proteomes" id="UP000325440">
    <property type="component" value="Unassembled WGS sequence"/>
</dbReference>
<sequence length="422" mass="45845">MWSSWSRRVVGGRIATAAAMSAGRWQPKQPQPQPPTSPHPHHHLLHHCRRLHQSYSRRFATDDNPARAVTALPLRCTKKKSALTSAKHLVDEKTVRVVGGRGGNGRVSFMKLFGNENAGPDGGDGGNGGHVVFRASENVTGLAHLVVEIRADDGEKGYNKDCHGKGAEHRFVDVPVGTVIKDSDGRVVGDLARPGVMFVAARGGAGGHGNRYFATDTEQAPEVAEVGGAGESLRYTLELSSIADFGLLGFPNAGKSTLLRAITRARPKVAPYPFTTLQPYVGVVRYSDMETIAVADLPGLIEDSHRNHGLGISFLRHVQRCMALMLVVDLSLPEPWSYVHTLRNEVRCFSETILARPQLIVANKIDADGAADNLVALRERLPDDTIIEISAKHGVNLERLLVHMKSMYDQRVGGESPADEHD</sequence>
<dbReference type="PANTHER" id="PTHR11702">
    <property type="entry name" value="DEVELOPMENTALLY REGULATED GTP-BINDING PROTEIN-RELATED"/>
    <property type="match status" value="1"/>
</dbReference>
<dbReference type="PROSITE" id="PS51710">
    <property type="entry name" value="G_OBG"/>
    <property type="match status" value="1"/>
</dbReference>
<evidence type="ECO:0000256" key="2">
    <source>
        <dbReference type="ARBA" id="ARBA00022517"/>
    </source>
</evidence>
<dbReference type="PRINTS" id="PR00326">
    <property type="entry name" value="GTP1OBG"/>
</dbReference>
<dbReference type="PROSITE" id="PS51883">
    <property type="entry name" value="OBG"/>
    <property type="match status" value="1"/>
</dbReference>
<dbReference type="SUPFAM" id="SSF52540">
    <property type="entry name" value="P-loop containing nucleoside triphosphate hydrolases"/>
    <property type="match status" value="1"/>
</dbReference>
<dbReference type="InterPro" id="IPR027417">
    <property type="entry name" value="P-loop_NTPase"/>
</dbReference>
<dbReference type="InterPro" id="IPR045086">
    <property type="entry name" value="OBG_GTPase"/>
</dbReference>
<dbReference type="GO" id="GO:0000287">
    <property type="term" value="F:magnesium ion binding"/>
    <property type="evidence" value="ECO:0007669"/>
    <property type="project" value="InterPro"/>
</dbReference>
<organism evidence="8 9">
    <name type="scientific">Cinara cedri</name>
    <dbReference type="NCBI Taxonomy" id="506608"/>
    <lineage>
        <taxon>Eukaryota</taxon>
        <taxon>Metazoa</taxon>
        <taxon>Ecdysozoa</taxon>
        <taxon>Arthropoda</taxon>
        <taxon>Hexapoda</taxon>
        <taxon>Insecta</taxon>
        <taxon>Pterygota</taxon>
        <taxon>Neoptera</taxon>
        <taxon>Paraneoptera</taxon>
        <taxon>Hemiptera</taxon>
        <taxon>Sternorrhyncha</taxon>
        <taxon>Aphidomorpha</taxon>
        <taxon>Aphidoidea</taxon>
        <taxon>Aphididae</taxon>
        <taxon>Lachninae</taxon>
        <taxon>Cinara</taxon>
    </lineage>
</organism>
<dbReference type="NCBIfam" id="TIGR02729">
    <property type="entry name" value="Obg_CgtA"/>
    <property type="match status" value="1"/>
</dbReference>
<keyword evidence="3" id="KW-0547">Nucleotide-binding</keyword>
<feature type="domain" description="Obg" evidence="7">
    <location>
        <begin position="87"/>
        <end position="242"/>
    </location>
</feature>
<protein>
    <submittedName>
        <fullName evidence="8">GTP-binding protein Obg/CgtA,OBG-type guanine nucleotide-binding (G) domain,GTP binding domain,P-loop</fullName>
    </submittedName>
</protein>
<name>A0A5E4NE80_9HEMI</name>
<dbReference type="NCBIfam" id="NF008956">
    <property type="entry name" value="PRK12299.1"/>
    <property type="match status" value="1"/>
</dbReference>
<evidence type="ECO:0000256" key="4">
    <source>
        <dbReference type="ARBA" id="ARBA00023134"/>
    </source>
</evidence>
<dbReference type="AlphaFoldDB" id="A0A5E4NE80"/>
<dbReference type="CDD" id="cd01898">
    <property type="entry name" value="Obg"/>
    <property type="match status" value="1"/>
</dbReference>
<dbReference type="Pfam" id="PF01926">
    <property type="entry name" value="MMR_HSR1"/>
    <property type="match status" value="1"/>
</dbReference>
<feature type="region of interest" description="Disordered" evidence="5">
    <location>
        <begin position="20"/>
        <end position="43"/>
    </location>
</feature>
<keyword evidence="2" id="KW-0690">Ribosome biogenesis</keyword>
<dbReference type="FunFam" id="2.70.210.12:FF:000001">
    <property type="entry name" value="GTPase Obg"/>
    <property type="match status" value="1"/>
</dbReference>
<dbReference type="SUPFAM" id="SSF82051">
    <property type="entry name" value="Obg GTP-binding protein N-terminal domain"/>
    <property type="match status" value="1"/>
</dbReference>
<keyword evidence="4" id="KW-0342">GTP-binding</keyword>
<dbReference type="Gene3D" id="2.70.210.12">
    <property type="entry name" value="GTP1/OBG domain"/>
    <property type="match status" value="1"/>
</dbReference>
<dbReference type="InterPro" id="IPR014100">
    <property type="entry name" value="GTP-bd_Obg/CgtA"/>
</dbReference>
<dbReference type="GO" id="GO:0005739">
    <property type="term" value="C:mitochondrion"/>
    <property type="evidence" value="ECO:0007669"/>
    <property type="project" value="TreeGrafter"/>
</dbReference>
<proteinExistence type="inferred from homology"/>
<dbReference type="Pfam" id="PF01018">
    <property type="entry name" value="GTP1_OBG"/>
    <property type="match status" value="1"/>
</dbReference>
<feature type="compositionally biased region" description="Pro residues" evidence="5">
    <location>
        <begin position="29"/>
        <end position="38"/>
    </location>
</feature>
<dbReference type="Gene3D" id="3.40.50.300">
    <property type="entry name" value="P-loop containing nucleotide triphosphate hydrolases"/>
    <property type="match status" value="1"/>
</dbReference>
<dbReference type="InterPro" id="IPR006169">
    <property type="entry name" value="GTP1_OBG_dom"/>
</dbReference>
<evidence type="ECO:0000259" key="7">
    <source>
        <dbReference type="PROSITE" id="PS51883"/>
    </source>
</evidence>
<evidence type="ECO:0000313" key="8">
    <source>
        <dbReference type="EMBL" id="VVC42010.1"/>
    </source>
</evidence>
<dbReference type="InterPro" id="IPR006073">
    <property type="entry name" value="GTP-bd"/>
</dbReference>
<dbReference type="GO" id="GO:0003924">
    <property type="term" value="F:GTPase activity"/>
    <property type="evidence" value="ECO:0007669"/>
    <property type="project" value="InterPro"/>
</dbReference>
<accession>A0A5E4NE80</accession>